<comment type="caution">
    <text evidence="1">The sequence shown here is derived from an EMBL/GenBank/DDBJ whole genome shotgun (WGS) entry which is preliminary data.</text>
</comment>
<gene>
    <name evidence="1" type="ORF">NM688_g8399</name>
</gene>
<protein>
    <submittedName>
        <fullName evidence="1">Uncharacterized protein</fullName>
    </submittedName>
</protein>
<accession>A0ACC1RS71</accession>
<evidence type="ECO:0000313" key="1">
    <source>
        <dbReference type="EMBL" id="KAJ3525459.1"/>
    </source>
</evidence>
<dbReference type="EMBL" id="JANHOG010002245">
    <property type="protein sequence ID" value="KAJ3525459.1"/>
    <property type="molecule type" value="Genomic_DNA"/>
</dbReference>
<reference evidence="1" key="1">
    <citation type="submission" date="2022-07" db="EMBL/GenBank/DDBJ databases">
        <title>Genome Sequence of Phlebia brevispora.</title>
        <authorList>
            <person name="Buettner E."/>
        </authorList>
    </citation>
    <scope>NUCLEOTIDE SEQUENCE</scope>
    <source>
        <strain evidence="1">MPL23</strain>
    </source>
</reference>
<name>A0ACC1RS71_9APHY</name>
<sequence length="350" mass="38984">MGKYTRYNMAAEQWTTLPPPLKSDLSNKTVLVTGANTGIGFETVKTFANLHPKRLLLGCRSEAKGKRAAELIEKATGYRGIELAVFDHGSFKSVSTYAESFKDEPLDILVANAGMAVREYEETEDGWESSLQVNHLSTALLSILLLPNLVRTAQKNGTRSRLVIVSSDTHFWTKFNEELLDSPSILEKLNDKQYCVTGGMAHRYPDTKLLNVLFTRALSEHLPTTTPVIPAVVNPGYCYSELRRHITNLSGMIRFAIMDLLLGRTAEQGARQLIWAALGPDGKEGQHANWLRGAYVSTQSIKEPSDFVISKEGGEAQDKIWHADWQEETLQILSKLSPKVRTCVNEYLTA</sequence>
<organism evidence="1 2">
    <name type="scientific">Phlebia brevispora</name>
    <dbReference type="NCBI Taxonomy" id="194682"/>
    <lineage>
        <taxon>Eukaryota</taxon>
        <taxon>Fungi</taxon>
        <taxon>Dikarya</taxon>
        <taxon>Basidiomycota</taxon>
        <taxon>Agaricomycotina</taxon>
        <taxon>Agaricomycetes</taxon>
        <taxon>Polyporales</taxon>
        <taxon>Meruliaceae</taxon>
        <taxon>Phlebia</taxon>
    </lineage>
</organism>
<keyword evidence="2" id="KW-1185">Reference proteome</keyword>
<dbReference type="Proteomes" id="UP001148662">
    <property type="component" value="Unassembled WGS sequence"/>
</dbReference>
<proteinExistence type="predicted"/>
<evidence type="ECO:0000313" key="2">
    <source>
        <dbReference type="Proteomes" id="UP001148662"/>
    </source>
</evidence>